<name>A0AAE1SKT7_9SOLA</name>
<comment type="subcellular location">
    <subcellularLocation>
        <location evidence="1">Secreted</location>
        <location evidence="1">Cell wall</location>
    </subcellularLocation>
</comment>
<dbReference type="GO" id="GO:0004650">
    <property type="term" value="F:polygalacturonase activity"/>
    <property type="evidence" value="ECO:0007669"/>
    <property type="project" value="InterPro"/>
</dbReference>
<dbReference type="Proteomes" id="UP001291623">
    <property type="component" value="Unassembled WGS sequence"/>
</dbReference>
<keyword evidence="6 9" id="KW-0326">Glycosidase</keyword>
<dbReference type="InterPro" id="IPR000743">
    <property type="entry name" value="Glyco_hydro_28"/>
</dbReference>
<keyword evidence="7" id="KW-0961">Cell wall biogenesis/degradation</keyword>
<protein>
    <recommendedName>
        <fullName evidence="13">Polygalacturonase</fullName>
    </recommendedName>
</protein>
<evidence type="ECO:0000256" key="3">
    <source>
        <dbReference type="ARBA" id="ARBA00022512"/>
    </source>
</evidence>
<evidence type="ECO:0000256" key="8">
    <source>
        <dbReference type="PROSITE-ProRule" id="PRU10052"/>
    </source>
</evidence>
<evidence type="ECO:0008006" key="13">
    <source>
        <dbReference type="Google" id="ProtNLM"/>
    </source>
</evidence>
<dbReference type="Gene3D" id="2.160.20.10">
    <property type="entry name" value="Single-stranded right-handed beta-helix, Pectin lyase-like"/>
    <property type="match status" value="1"/>
</dbReference>
<keyword evidence="12" id="KW-1185">Reference proteome</keyword>
<dbReference type="PANTHER" id="PTHR31375">
    <property type="match status" value="1"/>
</dbReference>
<evidence type="ECO:0000256" key="4">
    <source>
        <dbReference type="ARBA" id="ARBA00022525"/>
    </source>
</evidence>
<proteinExistence type="inferred from homology"/>
<evidence type="ECO:0000256" key="7">
    <source>
        <dbReference type="ARBA" id="ARBA00023316"/>
    </source>
</evidence>
<dbReference type="GO" id="GO:0071555">
    <property type="term" value="P:cell wall organization"/>
    <property type="evidence" value="ECO:0007669"/>
    <property type="project" value="UniProtKB-KW"/>
</dbReference>
<dbReference type="PROSITE" id="PS00502">
    <property type="entry name" value="POLYGALACTURONASE"/>
    <property type="match status" value="1"/>
</dbReference>
<feature type="signal peptide" evidence="10">
    <location>
        <begin position="1"/>
        <end position="22"/>
    </location>
</feature>
<evidence type="ECO:0000256" key="10">
    <source>
        <dbReference type="SAM" id="SignalP"/>
    </source>
</evidence>
<gene>
    <name evidence="11" type="ORF">RND71_010985</name>
</gene>
<evidence type="ECO:0000256" key="2">
    <source>
        <dbReference type="ARBA" id="ARBA00008834"/>
    </source>
</evidence>
<evidence type="ECO:0000256" key="1">
    <source>
        <dbReference type="ARBA" id="ARBA00004191"/>
    </source>
</evidence>
<comment type="similarity">
    <text evidence="2 9">Belongs to the glycosyl hydrolase 28 family.</text>
</comment>
<keyword evidence="4" id="KW-0964">Secreted</keyword>
<evidence type="ECO:0000256" key="5">
    <source>
        <dbReference type="ARBA" id="ARBA00022801"/>
    </source>
</evidence>
<organism evidence="11 12">
    <name type="scientific">Anisodus tanguticus</name>
    <dbReference type="NCBI Taxonomy" id="243964"/>
    <lineage>
        <taxon>Eukaryota</taxon>
        <taxon>Viridiplantae</taxon>
        <taxon>Streptophyta</taxon>
        <taxon>Embryophyta</taxon>
        <taxon>Tracheophyta</taxon>
        <taxon>Spermatophyta</taxon>
        <taxon>Magnoliopsida</taxon>
        <taxon>eudicotyledons</taxon>
        <taxon>Gunneridae</taxon>
        <taxon>Pentapetalae</taxon>
        <taxon>asterids</taxon>
        <taxon>lamiids</taxon>
        <taxon>Solanales</taxon>
        <taxon>Solanaceae</taxon>
        <taxon>Solanoideae</taxon>
        <taxon>Hyoscyameae</taxon>
        <taxon>Anisodus</taxon>
    </lineage>
</organism>
<dbReference type="Pfam" id="PF00295">
    <property type="entry name" value="Glyco_hydro_28"/>
    <property type="match status" value="2"/>
</dbReference>
<dbReference type="GO" id="GO:0005975">
    <property type="term" value="P:carbohydrate metabolic process"/>
    <property type="evidence" value="ECO:0007669"/>
    <property type="project" value="InterPro"/>
</dbReference>
<dbReference type="AlphaFoldDB" id="A0AAE1SKT7"/>
<dbReference type="EMBL" id="JAVYJV010000005">
    <property type="protein sequence ID" value="KAK4371510.1"/>
    <property type="molecule type" value="Genomic_DNA"/>
</dbReference>
<feature type="active site" evidence="8">
    <location>
        <position position="326"/>
    </location>
</feature>
<keyword evidence="3" id="KW-0134">Cell wall</keyword>
<evidence type="ECO:0000256" key="9">
    <source>
        <dbReference type="RuleBase" id="RU361169"/>
    </source>
</evidence>
<keyword evidence="5 9" id="KW-0378">Hydrolase</keyword>
<dbReference type="SUPFAM" id="SSF51126">
    <property type="entry name" value="Pectin lyase-like"/>
    <property type="match status" value="1"/>
</dbReference>
<evidence type="ECO:0000313" key="12">
    <source>
        <dbReference type="Proteomes" id="UP001291623"/>
    </source>
</evidence>
<comment type="caution">
    <text evidence="11">The sequence shown here is derived from an EMBL/GenBank/DDBJ whole genome shotgun (WGS) entry which is preliminary data.</text>
</comment>
<dbReference type="PROSITE" id="PS51257">
    <property type="entry name" value="PROKAR_LIPOPROTEIN"/>
    <property type="match status" value="1"/>
</dbReference>
<evidence type="ECO:0000256" key="6">
    <source>
        <dbReference type="ARBA" id="ARBA00023295"/>
    </source>
</evidence>
<dbReference type="InterPro" id="IPR011050">
    <property type="entry name" value="Pectin_lyase_fold/virulence"/>
</dbReference>
<sequence length="477" mass="52155">MTLLRNVFILFTILVIISISLSSCNSIKFLDDDVDHILKETHDHHNMNIEREFGYDFQAYPSNYFNTILEDNNNLQISRFHRFKNLEENDDEEEAKVTTINVDNFGAIGDGSTDDTNAFQKAWKDACSSSTIVNFVVSQNKKYLLKPIKFSGPCKSSITMQIYGTLLASVDTSDYSKDSRHWLIIDSVQNLVVGGAGPCKHAPTALTFYNCTNLKVKDLKIEDAQQMHLAFERCSNVVVSSLVVSAPESSPNTDGIHITHTQNIQISDSTIGTAGSRSLNCLGFRRISNRGGAAVRNPSNFSDDCISIVSGSQKVIATGITCGPGHGISIGSLGAGNSEAHVSDITVDGAKFSRTANGLRIKTYQGGSGSASNIQFQNVVMNDVKNPIIIDQYYCDQVSPCKEQDSAVQVKNVIYQNIKGTSAPKEAINFNCSKNFPCQGILLENVKLLGENGETPNANWNNIDNLTCHNVSPECPK</sequence>
<reference evidence="11" key="1">
    <citation type="submission" date="2023-12" db="EMBL/GenBank/DDBJ databases">
        <title>Genome assembly of Anisodus tanguticus.</title>
        <authorList>
            <person name="Wang Y.-J."/>
        </authorList>
    </citation>
    <scope>NUCLEOTIDE SEQUENCE</scope>
    <source>
        <strain evidence="11">KB-2021</strain>
        <tissue evidence="11">Leaf</tissue>
    </source>
</reference>
<keyword evidence="10" id="KW-0732">Signal</keyword>
<evidence type="ECO:0000313" key="11">
    <source>
        <dbReference type="EMBL" id="KAK4371510.1"/>
    </source>
</evidence>
<feature type="chain" id="PRO_5042221124" description="Polygalacturonase" evidence="10">
    <location>
        <begin position="23"/>
        <end position="477"/>
    </location>
</feature>
<accession>A0AAE1SKT7</accession>
<dbReference type="InterPro" id="IPR012334">
    <property type="entry name" value="Pectin_lyas_fold"/>
</dbReference>